<dbReference type="Proteomes" id="UP000008810">
    <property type="component" value="Chromosome 4"/>
</dbReference>
<dbReference type="InParanoid" id="A0A0Q3L5G0"/>
<protein>
    <submittedName>
        <fullName evidence="1 2">Uncharacterized protein</fullName>
    </submittedName>
</protein>
<proteinExistence type="predicted"/>
<dbReference type="AlphaFoldDB" id="A0A0Q3L5G0"/>
<evidence type="ECO:0000313" key="3">
    <source>
        <dbReference type="Proteomes" id="UP000008810"/>
    </source>
</evidence>
<reference evidence="1" key="2">
    <citation type="submission" date="2017-06" db="EMBL/GenBank/DDBJ databases">
        <title>WGS assembly of Brachypodium distachyon.</title>
        <authorList>
            <consortium name="The International Brachypodium Initiative"/>
            <person name="Lucas S."/>
            <person name="Harmon-Smith M."/>
            <person name="Lail K."/>
            <person name="Tice H."/>
            <person name="Grimwood J."/>
            <person name="Bruce D."/>
            <person name="Barry K."/>
            <person name="Shu S."/>
            <person name="Lindquist E."/>
            <person name="Wang M."/>
            <person name="Pitluck S."/>
            <person name="Vogel J.P."/>
            <person name="Garvin D.F."/>
            <person name="Mockler T.C."/>
            <person name="Schmutz J."/>
            <person name="Rokhsar D."/>
            <person name="Bevan M.W."/>
        </authorList>
    </citation>
    <scope>NUCLEOTIDE SEQUENCE</scope>
    <source>
        <strain evidence="1">Bd21</strain>
    </source>
</reference>
<keyword evidence="3" id="KW-1185">Reference proteome</keyword>
<organism evidence="1">
    <name type="scientific">Brachypodium distachyon</name>
    <name type="common">Purple false brome</name>
    <name type="synonym">Trachynia distachya</name>
    <dbReference type="NCBI Taxonomy" id="15368"/>
    <lineage>
        <taxon>Eukaryota</taxon>
        <taxon>Viridiplantae</taxon>
        <taxon>Streptophyta</taxon>
        <taxon>Embryophyta</taxon>
        <taxon>Tracheophyta</taxon>
        <taxon>Spermatophyta</taxon>
        <taxon>Magnoliopsida</taxon>
        <taxon>Liliopsida</taxon>
        <taxon>Poales</taxon>
        <taxon>Poaceae</taxon>
        <taxon>BOP clade</taxon>
        <taxon>Pooideae</taxon>
        <taxon>Stipodae</taxon>
        <taxon>Brachypodieae</taxon>
        <taxon>Brachypodium</taxon>
    </lineage>
</organism>
<evidence type="ECO:0000313" key="2">
    <source>
        <dbReference type="EnsemblPlants" id="KQJ87893"/>
    </source>
</evidence>
<sequence>MSFVFLVLPRLLGAFRRREWLASDRNPRGCPAVVKVRVRVSLDFAMPFDNGLGGVRSFDIAVTLVGLLLSWPRDDS</sequence>
<gene>
    <name evidence="1" type="ORF">BRADI_4g14132v3</name>
</gene>
<reference evidence="1 2" key="1">
    <citation type="journal article" date="2010" name="Nature">
        <title>Genome sequencing and analysis of the model grass Brachypodium distachyon.</title>
        <authorList>
            <consortium name="International Brachypodium Initiative"/>
        </authorList>
    </citation>
    <scope>NUCLEOTIDE SEQUENCE [LARGE SCALE GENOMIC DNA]</scope>
    <source>
        <strain evidence="1 2">Bd21</strain>
    </source>
</reference>
<dbReference type="EMBL" id="CM000883">
    <property type="protein sequence ID" value="KQJ87893.1"/>
    <property type="molecule type" value="Genomic_DNA"/>
</dbReference>
<dbReference type="Gramene" id="KQJ87893">
    <property type="protein sequence ID" value="KQJ87893"/>
    <property type="gene ID" value="BRADI_4g14132v3"/>
</dbReference>
<name>A0A0Q3L5G0_BRADI</name>
<reference evidence="2" key="3">
    <citation type="submission" date="2018-08" db="UniProtKB">
        <authorList>
            <consortium name="EnsemblPlants"/>
        </authorList>
    </citation>
    <scope>IDENTIFICATION</scope>
    <source>
        <strain evidence="2">cv. Bd21</strain>
    </source>
</reference>
<dbReference type="EnsemblPlants" id="KQJ87893">
    <property type="protein sequence ID" value="KQJ87893"/>
    <property type="gene ID" value="BRADI_4g14132v3"/>
</dbReference>
<evidence type="ECO:0000313" key="1">
    <source>
        <dbReference type="EMBL" id="KQJ87893.1"/>
    </source>
</evidence>
<accession>A0A0Q3L5G0</accession>